<dbReference type="EMBL" id="AYEV01000032">
    <property type="protein sequence ID" value="ESK54349.1"/>
    <property type="molecule type" value="Genomic_DNA"/>
</dbReference>
<protein>
    <recommendedName>
        <fullName evidence="1">TonB C-terminal domain-containing protein</fullName>
    </recommendedName>
</protein>
<dbReference type="InterPro" id="IPR037682">
    <property type="entry name" value="TonB_C"/>
</dbReference>
<dbReference type="PROSITE" id="PS52015">
    <property type="entry name" value="TONB_CTD"/>
    <property type="match status" value="1"/>
</dbReference>
<keyword evidence="3" id="KW-1185">Reference proteome</keyword>
<name>V2W2Y7_9GAMM</name>
<dbReference type="OrthoDB" id="6713419at2"/>
<evidence type="ECO:0000313" key="3">
    <source>
        <dbReference type="Proteomes" id="UP000017404"/>
    </source>
</evidence>
<evidence type="ECO:0000259" key="1">
    <source>
        <dbReference type="PROSITE" id="PS52015"/>
    </source>
</evidence>
<gene>
    <name evidence="2" type="ORF">F990_02807</name>
</gene>
<feature type="domain" description="TonB C-terminal" evidence="1">
    <location>
        <begin position="29"/>
        <end position="125"/>
    </location>
</feature>
<dbReference type="SUPFAM" id="SSF74653">
    <property type="entry name" value="TolA/TonB C-terminal domain"/>
    <property type="match status" value="2"/>
</dbReference>
<reference evidence="2 3" key="1">
    <citation type="submission" date="2013-10" db="EMBL/GenBank/DDBJ databases">
        <title>The Genome Sequence of Acinetobacter tjernbergiae CIP107465.</title>
        <authorList>
            <consortium name="The Broad Institute Genomics Platform"/>
            <consortium name="The Broad Institute Genome Sequencing Center for Infectious Disease"/>
            <person name="Cerqueira G."/>
            <person name="Feldgarden M."/>
            <person name="Courvalin P."/>
            <person name="Grillot-Courvalin C."/>
            <person name="Clermont D."/>
            <person name="Rocha E."/>
            <person name="Yoon E.-J."/>
            <person name="Nemec A."/>
            <person name="Young S.K."/>
            <person name="Zeng Q."/>
            <person name="Gargeya S."/>
            <person name="Fitzgerald M."/>
            <person name="Abouelleil A."/>
            <person name="Alvarado L."/>
            <person name="Berlin A.M."/>
            <person name="Chapman S.B."/>
            <person name="Gainer-Dewar J."/>
            <person name="Goldberg J."/>
            <person name="Gnerre S."/>
            <person name="Griggs A."/>
            <person name="Gujja S."/>
            <person name="Hansen M."/>
            <person name="Howarth C."/>
            <person name="Imamovic A."/>
            <person name="Ireland A."/>
            <person name="Larimer J."/>
            <person name="McCowan C."/>
            <person name="Murphy C."/>
            <person name="Pearson M."/>
            <person name="Poon T.W."/>
            <person name="Priest M."/>
            <person name="Roberts A."/>
            <person name="Saif S."/>
            <person name="Shea T."/>
            <person name="Sykes S."/>
            <person name="Wortman J."/>
            <person name="Nusbaum C."/>
            <person name="Birren B."/>
        </authorList>
    </citation>
    <scope>NUCLEOTIDE SEQUENCE [LARGE SCALE GENOMIC DNA]</scope>
    <source>
        <strain evidence="2 3">CIP 107465</strain>
    </source>
</reference>
<organism evidence="2 3">
    <name type="scientific">Acinetobacter tjernbergiae DSM 14971 = CIP 107465</name>
    <dbReference type="NCBI Taxonomy" id="1120928"/>
    <lineage>
        <taxon>Bacteria</taxon>
        <taxon>Pseudomonadati</taxon>
        <taxon>Pseudomonadota</taxon>
        <taxon>Gammaproteobacteria</taxon>
        <taxon>Moraxellales</taxon>
        <taxon>Moraxellaceae</taxon>
        <taxon>Acinetobacter</taxon>
    </lineage>
</organism>
<proteinExistence type="predicted"/>
<dbReference type="Proteomes" id="UP000017404">
    <property type="component" value="Unassembled WGS sequence"/>
</dbReference>
<dbReference type="RefSeq" id="WP_018678272.1">
    <property type="nucleotide sequence ID" value="NZ_AYEV01000032.1"/>
</dbReference>
<evidence type="ECO:0000313" key="2">
    <source>
        <dbReference type="EMBL" id="ESK54349.1"/>
    </source>
</evidence>
<dbReference type="AlphaFoldDB" id="V2W2Y7"/>
<accession>V2W2Y7</accession>
<sequence length="212" mass="24591">MKILSSIFLCMTCFITTNVYSNSRGTDEISSIPDVKWKWSPRITLKSAELEGYDREALIEIETNVKGDMVDAKIIRSTGIEKLDQKILDKTMKSSFYPYQENGIFYRIKVEQPFKFFLSREPEFEKKPNIKVNINDIKGKSRFITIYSEADNNGNLTIAKIEKSSGLTELDNYVLNEFRKQAKFLPLIINGKPYPITKSEIFYFSENFNTIK</sequence>
<dbReference type="GO" id="GO:0055085">
    <property type="term" value="P:transmembrane transport"/>
    <property type="evidence" value="ECO:0007669"/>
    <property type="project" value="InterPro"/>
</dbReference>
<comment type="caution">
    <text evidence="2">The sequence shown here is derived from an EMBL/GenBank/DDBJ whole genome shotgun (WGS) entry which is preliminary data.</text>
</comment>
<dbReference type="PATRIC" id="fig|1120928.5.peg.2842"/>